<dbReference type="Gene3D" id="3.50.30.50">
    <property type="entry name" value="Putative cyclase"/>
    <property type="match status" value="1"/>
</dbReference>
<dbReference type="RefSeq" id="WP_058929050.1">
    <property type="nucleotide sequence ID" value="NZ_CP013747.1"/>
</dbReference>
<evidence type="ECO:0008006" key="3">
    <source>
        <dbReference type="Google" id="ProtNLM"/>
    </source>
</evidence>
<dbReference type="EMBL" id="CP013747">
    <property type="protein sequence ID" value="ALV39834.1"/>
    <property type="molecule type" value="Genomic_DNA"/>
</dbReference>
<dbReference type="GO" id="GO:0019441">
    <property type="term" value="P:L-tryptophan catabolic process to kynurenine"/>
    <property type="evidence" value="ECO:0007669"/>
    <property type="project" value="InterPro"/>
</dbReference>
<gene>
    <name evidence="1" type="ORF">AU252_00530</name>
</gene>
<dbReference type="InterPro" id="IPR007325">
    <property type="entry name" value="KFase/CYL"/>
</dbReference>
<reference evidence="1 2" key="1">
    <citation type="submission" date="2015-12" db="EMBL/GenBank/DDBJ databases">
        <authorList>
            <person name="Shamseldin A."/>
            <person name="Moawad H."/>
            <person name="Abd El-Rahim W.M."/>
            <person name="Sadowsky M.J."/>
        </authorList>
    </citation>
    <scope>NUCLEOTIDE SEQUENCE [LARGE SCALE GENOMIC DNA]</scope>
    <source>
        <strain evidence="1 2">Ar51</strain>
    </source>
</reference>
<dbReference type="GO" id="GO:0004061">
    <property type="term" value="F:arylformamidase activity"/>
    <property type="evidence" value="ECO:0007669"/>
    <property type="project" value="InterPro"/>
</dbReference>
<organism evidence="1">
    <name type="scientific">Pseudarthrobacter sulfonivorans</name>
    <dbReference type="NCBI Taxonomy" id="121292"/>
    <lineage>
        <taxon>Bacteria</taxon>
        <taxon>Bacillati</taxon>
        <taxon>Actinomycetota</taxon>
        <taxon>Actinomycetes</taxon>
        <taxon>Micrococcales</taxon>
        <taxon>Micrococcaceae</taxon>
        <taxon>Pseudarthrobacter</taxon>
    </lineage>
</organism>
<name>A0A0U3Q3L8_9MICC</name>
<accession>A0A0U3Q3L8</accession>
<dbReference type="PANTHER" id="PTHR34861:SF10">
    <property type="entry name" value="CYCLASE"/>
    <property type="match status" value="1"/>
</dbReference>
<protein>
    <recommendedName>
        <fullName evidence="3">Cyclase</fullName>
    </recommendedName>
</protein>
<dbReference type="STRING" id="121292.AU252_00530"/>
<evidence type="ECO:0000313" key="2">
    <source>
        <dbReference type="Proteomes" id="UP000065151"/>
    </source>
</evidence>
<sequence length="338" mass="36789">MTTPQAPHQSSGGEIPRYAELLDRPGRLKGTAWGLWGPTDQLGTLNHLTPERVLAARESILTGAVVPLNLPLTEFDPPIISHRGSVEHTVFGLNEFHRDDRIDSFFLQASTQIDGLRHFGHPDRGFYNDTDPTGLVAGQPDLGIQAVAQRGIAGRGLLIDVGAYREAVGRPIDQTRNEPIPVTDLDATLEWQGSSVSPGDIIMIRTGWLQHFRQVTDHRDGVLRSPGLRQSEETAAWLWDHQVAVAASDNIALEAWPPTDSEVTVDAELNGSMPMSSHTGMLHRILIPLLGLTLGELWALDELAAACTLRKRYDVFLTAQPLNLLGGVGSPANAMAIL</sequence>
<dbReference type="KEGG" id="psul:AU252_00530"/>
<dbReference type="Proteomes" id="UP000065151">
    <property type="component" value="Chromosome"/>
</dbReference>
<dbReference type="PANTHER" id="PTHR34861">
    <property type="match status" value="1"/>
</dbReference>
<dbReference type="SUPFAM" id="SSF102198">
    <property type="entry name" value="Putative cyclase"/>
    <property type="match status" value="1"/>
</dbReference>
<proteinExistence type="predicted"/>
<dbReference type="InterPro" id="IPR037175">
    <property type="entry name" value="KFase_sf"/>
</dbReference>
<dbReference type="Pfam" id="PF04199">
    <property type="entry name" value="Cyclase"/>
    <property type="match status" value="1"/>
</dbReference>
<evidence type="ECO:0000313" key="1">
    <source>
        <dbReference type="EMBL" id="ALV39834.1"/>
    </source>
</evidence>
<dbReference type="AlphaFoldDB" id="A0A0U3Q3L8"/>